<organism evidence="5 6">
    <name type="scientific">Saccharopolyspora hordei</name>
    <dbReference type="NCBI Taxonomy" id="1838"/>
    <lineage>
        <taxon>Bacteria</taxon>
        <taxon>Bacillati</taxon>
        <taxon>Actinomycetota</taxon>
        <taxon>Actinomycetes</taxon>
        <taxon>Pseudonocardiales</taxon>
        <taxon>Pseudonocardiaceae</taxon>
        <taxon>Saccharopolyspora</taxon>
    </lineage>
</organism>
<feature type="domain" description="FAD-binding" evidence="4">
    <location>
        <begin position="3"/>
        <end position="354"/>
    </location>
</feature>
<evidence type="ECO:0000256" key="3">
    <source>
        <dbReference type="ARBA" id="ARBA00022827"/>
    </source>
</evidence>
<dbReference type="Proteomes" id="UP000587002">
    <property type="component" value="Unassembled WGS sequence"/>
</dbReference>
<dbReference type="Pfam" id="PF21274">
    <property type="entry name" value="Rng_hyd_C"/>
    <property type="match status" value="1"/>
</dbReference>
<comment type="caution">
    <text evidence="5">The sequence shown here is derived from an EMBL/GenBank/DDBJ whole genome shotgun (WGS) entry which is preliminary data.</text>
</comment>
<evidence type="ECO:0000313" key="6">
    <source>
        <dbReference type="Proteomes" id="UP000587002"/>
    </source>
</evidence>
<keyword evidence="6" id="KW-1185">Reference proteome</keyword>
<dbReference type="Gene3D" id="3.40.30.120">
    <property type="match status" value="1"/>
</dbReference>
<gene>
    <name evidence="5" type="ORF">HNR68_002498</name>
</gene>
<sequence length="502" mass="54100">MPVDVVIAGGGPNGLMLAAELGLAGIRALVLEREPELVPRHRANGLIGQVVRLLDRRGLYQRLSGSPGPPEPVPAFVFGGFPLPLAELDDNPLYALGVPQHRVEQVLEERAVELGAEVRRGHELTGLSQDDDSVTAEVAGPDGEYRLTTRFLVGADGGRSTTRKLLSIGFPGVTRENVVSRVAHVTVPQELLDERSGGLDLPGYGVVPPFLHHRTERGVVTFAPWPDRPWMVSTMEWDPDADDQAPMTLEELRASVRRVLGVDVPFQALPDGHLRRVVGGNTRVAERYRDRRVLLVGDSAHVHSALGGPGLNLGLQDAVNLGWKLAAELRGWAPPGLLDTYEPERRPLAERVAMHTQAQSALLSPGPEITALRELFAELLRDPGTVQHLANTMSGADVRYDLGDGHPLVGRWAPDLLLDAPTGPVRLAELTATGRPLLLGAPDPLADAARGWADRVDVVTAKTDAPAMLLRPDGYVAWASDSPAPDPASLTEALTRWFGPTR</sequence>
<evidence type="ECO:0000256" key="2">
    <source>
        <dbReference type="ARBA" id="ARBA00022630"/>
    </source>
</evidence>
<dbReference type="EMBL" id="JACCFJ010000001">
    <property type="protein sequence ID" value="NYI83868.1"/>
    <property type="molecule type" value="Genomic_DNA"/>
</dbReference>
<dbReference type="SUPFAM" id="SSF51905">
    <property type="entry name" value="FAD/NAD(P)-binding domain"/>
    <property type="match status" value="1"/>
</dbReference>
<dbReference type="PANTHER" id="PTHR43004">
    <property type="entry name" value="TRK SYSTEM POTASSIUM UPTAKE PROTEIN"/>
    <property type="match status" value="1"/>
</dbReference>
<name>A0A853AIN7_9PSEU</name>
<proteinExistence type="predicted"/>
<dbReference type="Pfam" id="PF01494">
    <property type="entry name" value="FAD_binding_3"/>
    <property type="match status" value="1"/>
</dbReference>
<evidence type="ECO:0000313" key="5">
    <source>
        <dbReference type="EMBL" id="NYI83868.1"/>
    </source>
</evidence>
<accession>A0A853AIN7</accession>
<dbReference type="AlphaFoldDB" id="A0A853AIN7"/>
<dbReference type="InterPro" id="IPR036188">
    <property type="entry name" value="FAD/NAD-bd_sf"/>
</dbReference>
<dbReference type="PRINTS" id="PR00420">
    <property type="entry name" value="RNGMNOXGNASE"/>
</dbReference>
<dbReference type="InterPro" id="IPR002938">
    <property type="entry name" value="FAD-bd"/>
</dbReference>
<dbReference type="RefSeq" id="WP_179720635.1">
    <property type="nucleotide sequence ID" value="NZ_BAABFH010000001.1"/>
</dbReference>
<keyword evidence="2" id="KW-0285">Flavoprotein</keyword>
<dbReference type="Gene3D" id="3.50.50.60">
    <property type="entry name" value="FAD/NAD(P)-binding domain"/>
    <property type="match status" value="2"/>
</dbReference>
<evidence type="ECO:0000259" key="4">
    <source>
        <dbReference type="Pfam" id="PF01494"/>
    </source>
</evidence>
<dbReference type="InterPro" id="IPR050641">
    <property type="entry name" value="RIFMO-like"/>
</dbReference>
<evidence type="ECO:0000256" key="1">
    <source>
        <dbReference type="ARBA" id="ARBA00001974"/>
    </source>
</evidence>
<keyword evidence="3" id="KW-0274">FAD</keyword>
<dbReference type="GO" id="GO:0071949">
    <property type="term" value="F:FAD binding"/>
    <property type="evidence" value="ECO:0007669"/>
    <property type="project" value="InterPro"/>
</dbReference>
<protein>
    <submittedName>
        <fullName evidence="5">2-polyprenyl-6-methoxyphenol hydroxylase-like FAD-dependent oxidoreductase</fullName>
    </submittedName>
</protein>
<comment type="cofactor">
    <cofactor evidence="1">
        <name>FAD</name>
        <dbReference type="ChEBI" id="CHEBI:57692"/>
    </cofactor>
</comment>
<reference evidence="5 6" key="1">
    <citation type="submission" date="2020-07" db="EMBL/GenBank/DDBJ databases">
        <title>Sequencing the genomes of 1000 actinobacteria strains.</title>
        <authorList>
            <person name="Klenk H.-P."/>
        </authorList>
    </citation>
    <scope>NUCLEOTIDE SEQUENCE [LARGE SCALE GENOMIC DNA]</scope>
    <source>
        <strain evidence="5 6">DSM 44065</strain>
    </source>
</reference>
<dbReference type="GO" id="GO:0016709">
    <property type="term" value="F:oxidoreductase activity, acting on paired donors, with incorporation or reduction of molecular oxygen, NAD(P)H as one donor, and incorporation of one atom of oxygen"/>
    <property type="evidence" value="ECO:0007669"/>
    <property type="project" value="UniProtKB-ARBA"/>
</dbReference>
<dbReference type="PANTHER" id="PTHR43004:SF19">
    <property type="entry name" value="BINDING MONOOXYGENASE, PUTATIVE (JCVI)-RELATED"/>
    <property type="match status" value="1"/>
</dbReference>